<keyword evidence="2" id="KW-0150">Chloroplast</keyword>
<dbReference type="OrthoDB" id="423598at2759"/>
<organism evidence="6 7">
    <name type="scientific">Vitrella brassicaformis (strain CCMP3155)</name>
    <dbReference type="NCBI Taxonomy" id="1169540"/>
    <lineage>
        <taxon>Eukaryota</taxon>
        <taxon>Sar</taxon>
        <taxon>Alveolata</taxon>
        <taxon>Colpodellida</taxon>
        <taxon>Vitrellaceae</taxon>
        <taxon>Vitrella</taxon>
    </lineage>
</organism>
<sequence length="240" mass="26275">MKFHADFRAPNQAASTAAASLAESKKIMKCFAVASLLLIAAAYGDETAAFVPTAPLRTPAASRQPALRARQTPQMAVEDLVGVSVEIPFVFDPLNLGKEQNLYKYRAIELKHGRLAMLAALGYIIQQTPLRLPDPLFLSEDLPLKQVVKVWQERPEALLQILAAVVAIELGPGRQSLENAPGDLGFGARFIPEDEEDYEKLQLKELKNGRLAMIAITGMIVQELLFGTNLLKEKVGESLL</sequence>
<dbReference type="Gene3D" id="1.10.3460.10">
    <property type="entry name" value="Chlorophyll a/b binding protein domain"/>
    <property type="match status" value="1"/>
</dbReference>
<dbReference type="InterPro" id="IPR001344">
    <property type="entry name" value="Chloro_AB-bd_pln"/>
</dbReference>
<dbReference type="SUPFAM" id="SSF103511">
    <property type="entry name" value="Chlorophyll a-b binding protein"/>
    <property type="match status" value="1"/>
</dbReference>
<evidence type="ECO:0000256" key="2">
    <source>
        <dbReference type="ARBA" id="ARBA00022528"/>
    </source>
</evidence>
<feature type="binding site" description="axial binding residue" evidence="5">
    <location>
        <position position="177"/>
    </location>
    <ligand>
        <name>chlorophyll b</name>
        <dbReference type="ChEBI" id="CHEBI:61721"/>
        <label>1</label>
    </ligand>
    <ligandPart>
        <name>Mg</name>
        <dbReference type="ChEBI" id="CHEBI:25107"/>
    </ligandPart>
</feature>
<keyword evidence="4" id="KW-0934">Plastid</keyword>
<evidence type="ECO:0000256" key="4">
    <source>
        <dbReference type="ARBA" id="ARBA00022640"/>
    </source>
</evidence>
<evidence type="ECO:0000313" key="7">
    <source>
        <dbReference type="Proteomes" id="UP000041254"/>
    </source>
</evidence>
<keyword evidence="7" id="KW-1185">Reference proteome</keyword>
<dbReference type="OMA" id="TIAFWVQ"/>
<dbReference type="PhylomeDB" id="A0A0G4G5X6"/>
<feature type="binding site" evidence="5">
    <location>
        <position position="208"/>
    </location>
    <ligand>
        <name>chlorophyll a</name>
        <dbReference type="ChEBI" id="CHEBI:58416"/>
        <label>1</label>
    </ligand>
</feature>
<keyword evidence="3" id="KW-0602">Photosynthesis</keyword>
<reference evidence="6 7" key="1">
    <citation type="submission" date="2014-11" db="EMBL/GenBank/DDBJ databases">
        <authorList>
            <person name="Zhu J."/>
            <person name="Qi W."/>
            <person name="Song R."/>
        </authorList>
    </citation>
    <scope>NUCLEOTIDE SEQUENCE [LARGE SCALE GENOMIC DNA]</scope>
</reference>
<dbReference type="GO" id="GO:0009507">
    <property type="term" value="C:chloroplast"/>
    <property type="evidence" value="ECO:0007669"/>
    <property type="project" value="UniProtKB-SubCell"/>
</dbReference>
<proteinExistence type="predicted"/>
<dbReference type="InParanoid" id="A0A0G4G5X6"/>
<evidence type="ECO:0000256" key="1">
    <source>
        <dbReference type="ARBA" id="ARBA00004229"/>
    </source>
</evidence>
<protein>
    <submittedName>
        <fullName evidence="6">Uncharacterized protein</fullName>
    </submittedName>
</protein>
<evidence type="ECO:0000256" key="5">
    <source>
        <dbReference type="PIRSR" id="PIRSR601344-1"/>
    </source>
</evidence>
<feature type="binding site" evidence="5">
    <location>
        <position position="109"/>
    </location>
    <ligand>
        <name>chlorophyll a</name>
        <dbReference type="ChEBI" id="CHEBI:58416"/>
        <label>1</label>
    </ligand>
</feature>
<feature type="binding site" evidence="5">
    <location>
        <position position="112"/>
    </location>
    <ligand>
        <name>chlorophyll a</name>
        <dbReference type="ChEBI" id="CHEBI:58416"/>
        <label>1</label>
    </ligand>
</feature>
<dbReference type="AlphaFoldDB" id="A0A0G4G5X6"/>
<name>A0A0G4G5X6_VITBC</name>
<feature type="binding site" evidence="5">
    <location>
        <position position="204"/>
    </location>
    <ligand>
        <name>chlorophyll a</name>
        <dbReference type="ChEBI" id="CHEBI:58416"/>
        <label>1</label>
    </ligand>
</feature>
<keyword evidence="5" id="KW-0157">Chromophore</keyword>
<feature type="binding site" evidence="5">
    <location>
        <position position="210"/>
    </location>
    <ligand>
        <name>chlorophyll a</name>
        <dbReference type="ChEBI" id="CHEBI:58416"/>
        <label>1</label>
    </ligand>
</feature>
<evidence type="ECO:0000256" key="3">
    <source>
        <dbReference type="ARBA" id="ARBA00022531"/>
    </source>
</evidence>
<dbReference type="InterPro" id="IPR022796">
    <property type="entry name" value="Chloroa_b-bind"/>
</dbReference>
<feature type="binding site" description="axial binding residue" evidence="5">
    <location>
        <position position="114"/>
    </location>
    <ligand>
        <name>chlorophyll b</name>
        <dbReference type="ChEBI" id="CHEBI:61721"/>
        <label>1</label>
    </ligand>
    <ligandPart>
        <name>Mg</name>
        <dbReference type="ChEBI" id="CHEBI:25107"/>
    </ligandPart>
</feature>
<dbReference type="EMBL" id="CDMY01000571">
    <property type="protein sequence ID" value="CEM23802.1"/>
    <property type="molecule type" value="Genomic_DNA"/>
</dbReference>
<comment type="subcellular location">
    <subcellularLocation>
        <location evidence="1">Plastid</location>
        <location evidence="1">Chloroplast</location>
    </subcellularLocation>
</comment>
<dbReference type="GO" id="GO:0009765">
    <property type="term" value="P:photosynthesis, light harvesting"/>
    <property type="evidence" value="ECO:0007669"/>
    <property type="project" value="InterPro"/>
</dbReference>
<dbReference type="Pfam" id="PF00504">
    <property type="entry name" value="Chloroa_b-bind"/>
    <property type="match status" value="1"/>
</dbReference>
<feature type="binding site" evidence="5">
    <location>
        <position position="205"/>
    </location>
    <ligand>
        <name>chlorophyll a</name>
        <dbReference type="ChEBI" id="CHEBI:58416"/>
        <label>1</label>
    </ligand>
</feature>
<dbReference type="GO" id="GO:0016168">
    <property type="term" value="F:chlorophyll binding"/>
    <property type="evidence" value="ECO:0007669"/>
    <property type="project" value="UniProtKB-KW"/>
</dbReference>
<keyword evidence="5" id="KW-0148">Chlorophyll</keyword>
<dbReference type="VEuPathDB" id="CryptoDB:Vbra_17136"/>
<gene>
    <name evidence="6" type="ORF">Vbra_17136</name>
</gene>
<evidence type="ECO:0000313" key="6">
    <source>
        <dbReference type="EMBL" id="CEM23802.1"/>
    </source>
</evidence>
<dbReference type="GO" id="GO:0016020">
    <property type="term" value="C:membrane"/>
    <property type="evidence" value="ECO:0007669"/>
    <property type="project" value="InterPro"/>
</dbReference>
<dbReference type="Proteomes" id="UP000041254">
    <property type="component" value="Unassembled WGS sequence"/>
</dbReference>
<dbReference type="PANTHER" id="PTHR21649">
    <property type="entry name" value="CHLOROPHYLL A/B BINDING PROTEIN"/>
    <property type="match status" value="1"/>
</dbReference>
<feature type="binding site" evidence="5">
    <location>
        <position position="222"/>
    </location>
    <ligand>
        <name>chlorophyll a</name>
        <dbReference type="ChEBI" id="CHEBI:58416"/>
        <label>1</label>
    </ligand>
</feature>
<accession>A0A0G4G5X6</accession>
<dbReference type="STRING" id="1169540.A0A0G4G5X6"/>